<name>A0AAE3YBP8_9FLAO</name>
<reference evidence="1" key="1">
    <citation type="submission" date="2023-07" db="EMBL/GenBank/DDBJ databases">
        <title>Sorghum-associated microbial communities from plants grown in Nebraska, USA.</title>
        <authorList>
            <person name="Schachtman D."/>
        </authorList>
    </citation>
    <scope>NUCLEOTIDE SEQUENCE</scope>
    <source>
        <strain evidence="1">DS2360</strain>
    </source>
</reference>
<protein>
    <recommendedName>
        <fullName evidence="3">Alkyl hydroperoxide reductase subunit C/ Thiol specific antioxidant domain-containing protein</fullName>
    </recommendedName>
</protein>
<dbReference type="AlphaFoldDB" id="A0AAE3YBP8"/>
<proteinExistence type="predicted"/>
<dbReference type="EMBL" id="JAVDQY010000003">
    <property type="protein sequence ID" value="MDR6527384.1"/>
    <property type="molecule type" value="Genomic_DNA"/>
</dbReference>
<dbReference type="Proteomes" id="UP001184861">
    <property type="component" value="Unassembled WGS sequence"/>
</dbReference>
<comment type="caution">
    <text evidence="1">The sequence shown here is derived from an EMBL/GenBank/DDBJ whole genome shotgun (WGS) entry which is preliminary data.</text>
</comment>
<evidence type="ECO:0000313" key="1">
    <source>
        <dbReference type="EMBL" id="MDR6527384.1"/>
    </source>
</evidence>
<evidence type="ECO:0000313" key="2">
    <source>
        <dbReference type="Proteomes" id="UP001184861"/>
    </source>
</evidence>
<accession>A0AAE3YBP8</accession>
<dbReference type="RefSeq" id="WP_202271520.1">
    <property type="nucleotide sequence ID" value="NZ_JAVDQY010000003.1"/>
</dbReference>
<organism evidence="1 2">
    <name type="scientific">Chryseobacterium rhizosphaerae</name>
    <dbReference type="NCBI Taxonomy" id="395937"/>
    <lineage>
        <taxon>Bacteria</taxon>
        <taxon>Pseudomonadati</taxon>
        <taxon>Bacteroidota</taxon>
        <taxon>Flavobacteriia</taxon>
        <taxon>Flavobacteriales</taxon>
        <taxon>Weeksellaceae</taxon>
        <taxon>Chryseobacterium group</taxon>
        <taxon>Chryseobacterium</taxon>
    </lineage>
</organism>
<sequence>MHRLAKQIDQLNQELFFSFRILYFLIIRIELSEFNKNDENTLPVPAVFVVDENRMVTYKFLDVNYMNRVDIEELIRVL</sequence>
<dbReference type="InterPro" id="IPR036249">
    <property type="entry name" value="Thioredoxin-like_sf"/>
</dbReference>
<dbReference type="SUPFAM" id="SSF52833">
    <property type="entry name" value="Thioredoxin-like"/>
    <property type="match status" value="1"/>
</dbReference>
<evidence type="ECO:0008006" key="3">
    <source>
        <dbReference type="Google" id="ProtNLM"/>
    </source>
</evidence>
<dbReference type="Gene3D" id="3.40.30.10">
    <property type="entry name" value="Glutaredoxin"/>
    <property type="match status" value="1"/>
</dbReference>
<gene>
    <name evidence="1" type="ORF">J2787_002776</name>
</gene>